<dbReference type="EMBL" id="CAOQHR010000003">
    <property type="protein sequence ID" value="CAI6331577.1"/>
    <property type="molecule type" value="Genomic_DNA"/>
</dbReference>
<dbReference type="InterPro" id="IPR011118">
    <property type="entry name" value="Tannase/feruloyl_esterase"/>
</dbReference>
<gene>
    <name evidence="11" type="ORF">PDIGIT_LOCUS4602</name>
</gene>
<name>A0A9W4UC50_9PLEO</name>
<keyword evidence="3" id="KW-0858">Xylan degradation</keyword>
<evidence type="ECO:0000256" key="6">
    <source>
        <dbReference type="ARBA" id="ARBA00022801"/>
    </source>
</evidence>
<comment type="similarity">
    <text evidence="1 10">Belongs to the tannase family.</text>
</comment>
<dbReference type="InterPro" id="IPR029058">
    <property type="entry name" value="AB_hydrolase_fold"/>
</dbReference>
<keyword evidence="4" id="KW-0479">Metal-binding</keyword>
<evidence type="ECO:0000256" key="8">
    <source>
        <dbReference type="ARBA" id="ARBA00023157"/>
    </source>
</evidence>
<dbReference type="Proteomes" id="UP001152607">
    <property type="component" value="Unassembled WGS sequence"/>
</dbReference>
<evidence type="ECO:0000256" key="10">
    <source>
        <dbReference type="RuleBase" id="RU361238"/>
    </source>
</evidence>
<dbReference type="Pfam" id="PF07519">
    <property type="entry name" value="Tannase"/>
    <property type="match status" value="1"/>
</dbReference>
<keyword evidence="6 10" id="KW-0378">Hydrolase</keyword>
<proteinExistence type="inferred from homology"/>
<dbReference type="OrthoDB" id="3039123at2759"/>
<evidence type="ECO:0000313" key="11">
    <source>
        <dbReference type="EMBL" id="CAI6331577.1"/>
    </source>
</evidence>
<evidence type="ECO:0000256" key="3">
    <source>
        <dbReference type="ARBA" id="ARBA00022651"/>
    </source>
</evidence>
<dbReference type="GO" id="GO:0045493">
    <property type="term" value="P:xylan catabolic process"/>
    <property type="evidence" value="ECO:0007669"/>
    <property type="project" value="UniProtKB-KW"/>
</dbReference>
<dbReference type="SUPFAM" id="SSF53474">
    <property type="entry name" value="alpha/beta-Hydrolases"/>
    <property type="match status" value="2"/>
</dbReference>
<evidence type="ECO:0000256" key="7">
    <source>
        <dbReference type="ARBA" id="ARBA00022837"/>
    </source>
</evidence>
<organism evidence="11 12">
    <name type="scientific">Periconia digitata</name>
    <dbReference type="NCBI Taxonomy" id="1303443"/>
    <lineage>
        <taxon>Eukaryota</taxon>
        <taxon>Fungi</taxon>
        <taxon>Dikarya</taxon>
        <taxon>Ascomycota</taxon>
        <taxon>Pezizomycotina</taxon>
        <taxon>Dothideomycetes</taxon>
        <taxon>Pleosporomycetidae</taxon>
        <taxon>Pleosporales</taxon>
        <taxon>Massarineae</taxon>
        <taxon>Periconiaceae</taxon>
        <taxon>Periconia</taxon>
    </lineage>
</organism>
<sequence length="565" mass="61824">MALKTMCLCPTPIIFKRALWSFQELLLLYIPIPTLSHTTMRLSYSLAFLFSIGVAISQPTQNDCSALASKVQLDLPFTVNFAQYVMPNTTIDPTAEGTNITCASGAPPPLPIPIAFCRLSLRVETTESSEIYMETWLPDGWEGRTLTVGNGGLAGCIQYSDLANGASLGFASIGSNNGHNGTSGGAFLNQPEVVKDFASRAVYTSTVVGKTIAKQYYGREYDKSYYIGCSMGGRQGWEAVQNAPELFDGVIAGAPAINAYAHTGYFGYALQTLGFNSSSISLSQWAAVQAAVFEQCDGLDGARDGILEDPSACEFDWTPVICAENSASPCLTPEQAKQAATLFAPISFNNTPIHPGLRHGFETAFVSNVYTNLVQTWLPEIFRYLVYSDISWDQTTFTLEDALNAIQSNAGELGTFNAQISAFRDRGGKILHWHGLVDEFLSETISTLYYNNVQKELNATVAELDNFYRYFRPSGVAHCFGGPGANVMGQWGQMGASNDPDDNMLVRIVEWVEKGHAPEYVRGTKFVNDTIALGKHFSRKHCKYPKVNHYRGNGDGLDEEGWECM</sequence>
<keyword evidence="3" id="KW-0624">Polysaccharide degradation</keyword>
<dbReference type="GO" id="GO:0046872">
    <property type="term" value="F:metal ion binding"/>
    <property type="evidence" value="ECO:0007669"/>
    <property type="project" value="UniProtKB-KW"/>
</dbReference>
<dbReference type="PANTHER" id="PTHR33938">
    <property type="entry name" value="FERULOYL ESTERASE B-RELATED"/>
    <property type="match status" value="1"/>
</dbReference>
<comment type="caution">
    <text evidence="11">The sequence shown here is derived from an EMBL/GenBank/DDBJ whole genome shotgun (WGS) entry which is preliminary data.</text>
</comment>
<dbReference type="AlphaFoldDB" id="A0A9W4UC50"/>
<keyword evidence="7" id="KW-0106">Calcium</keyword>
<evidence type="ECO:0000256" key="4">
    <source>
        <dbReference type="ARBA" id="ARBA00022723"/>
    </source>
</evidence>
<reference evidence="11" key="1">
    <citation type="submission" date="2023-01" db="EMBL/GenBank/DDBJ databases">
        <authorList>
            <person name="Van Ghelder C."/>
            <person name="Rancurel C."/>
        </authorList>
    </citation>
    <scope>NUCLEOTIDE SEQUENCE</scope>
    <source>
        <strain evidence="11">CNCM I-4278</strain>
    </source>
</reference>
<accession>A0A9W4UC50</accession>
<dbReference type="EC" id="3.1.1.-" evidence="10"/>
<dbReference type="GO" id="GO:0030600">
    <property type="term" value="F:feruloyl esterase activity"/>
    <property type="evidence" value="ECO:0007669"/>
    <property type="project" value="UniProtKB-EC"/>
</dbReference>
<evidence type="ECO:0000256" key="2">
    <source>
        <dbReference type="ARBA" id="ARBA00022487"/>
    </source>
</evidence>
<comment type="catalytic activity">
    <reaction evidence="9">
        <text>feruloyl-polysaccharide + H2O = ferulate + polysaccharide.</text>
        <dbReference type="EC" id="3.1.1.73"/>
    </reaction>
</comment>
<keyword evidence="8" id="KW-1015">Disulfide bond</keyword>
<keyword evidence="5" id="KW-0732">Signal</keyword>
<evidence type="ECO:0000256" key="1">
    <source>
        <dbReference type="ARBA" id="ARBA00006249"/>
    </source>
</evidence>
<evidence type="ECO:0000256" key="9">
    <source>
        <dbReference type="ARBA" id="ARBA00034075"/>
    </source>
</evidence>
<keyword evidence="3" id="KW-0119">Carbohydrate metabolism</keyword>
<protein>
    <recommendedName>
        <fullName evidence="10">Carboxylic ester hydrolase</fullName>
        <ecNumber evidence="10">3.1.1.-</ecNumber>
    </recommendedName>
</protein>
<evidence type="ECO:0000313" key="12">
    <source>
        <dbReference type="Proteomes" id="UP001152607"/>
    </source>
</evidence>
<dbReference type="Gene3D" id="3.40.50.1820">
    <property type="entry name" value="alpha/beta hydrolase"/>
    <property type="match status" value="1"/>
</dbReference>
<keyword evidence="12" id="KW-1185">Reference proteome</keyword>
<keyword evidence="2" id="KW-0719">Serine esterase</keyword>
<dbReference type="PANTHER" id="PTHR33938:SF15">
    <property type="entry name" value="FERULOYL ESTERASE B-RELATED"/>
    <property type="match status" value="1"/>
</dbReference>
<evidence type="ECO:0000256" key="5">
    <source>
        <dbReference type="ARBA" id="ARBA00022729"/>
    </source>
</evidence>